<gene>
    <name evidence="2" type="ORF">B9L23_11835</name>
</gene>
<dbReference type="RefSeq" id="WP_015864026.1">
    <property type="nucleotide sequence ID" value="NZ_NDYL01000002.1"/>
</dbReference>
<dbReference type="SUPFAM" id="SSF55729">
    <property type="entry name" value="Acyl-CoA N-acyltransferases (Nat)"/>
    <property type="match status" value="1"/>
</dbReference>
<dbReference type="EMBL" id="NDYL01000002">
    <property type="protein sequence ID" value="OXB91952.1"/>
    <property type="molecule type" value="Genomic_DNA"/>
</dbReference>
<feature type="domain" description="N-acetyltransferase" evidence="1">
    <location>
        <begin position="135"/>
        <end position="265"/>
    </location>
</feature>
<evidence type="ECO:0000259" key="1">
    <source>
        <dbReference type="PROSITE" id="PS51186"/>
    </source>
</evidence>
<accession>A0A226QKI3</accession>
<reference evidence="2 3" key="1">
    <citation type="submission" date="2017-04" db="EMBL/GenBank/DDBJ databases">
        <title>The genome sequence of Parageobacillus galactosidasius DSM 18751.</title>
        <authorList>
            <person name="Ramaloko W.T."/>
            <person name="Koen N."/>
            <person name="Polliack S."/>
            <person name="Aliyu H."/>
            <person name="Lebre P."/>
            <person name="Mohr T."/>
            <person name="Oswald F."/>
            <person name="Zwick M."/>
            <person name="Neumann A."/>
            <person name="Syldatk C."/>
            <person name="Cowan D."/>
            <person name="De Maayer P."/>
        </authorList>
    </citation>
    <scope>NUCLEOTIDE SEQUENCE [LARGE SCALE GENOMIC DNA]</scope>
    <source>
        <strain evidence="2 3">DSM 18751</strain>
    </source>
</reference>
<keyword evidence="2" id="KW-0808">Transferase</keyword>
<dbReference type="InterPro" id="IPR000182">
    <property type="entry name" value="GNAT_dom"/>
</dbReference>
<dbReference type="CDD" id="cd04301">
    <property type="entry name" value="NAT_SF"/>
    <property type="match status" value="1"/>
</dbReference>
<dbReference type="InterPro" id="IPR016181">
    <property type="entry name" value="Acyl_CoA_acyltransferase"/>
</dbReference>
<dbReference type="Pfam" id="PF12746">
    <property type="entry name" value="GNAT_acetyltran"/>
    <property type="match status" value="1"/>
</dbReference>
<protein>
    <submittedName>
        <fullName evidence="2">GNAT family N-acetyltransferase</fullName>
    </submittedName>
</protein>
<organism evidence="2 3">
    <name type="scientific">Parageobacillus galactosidasius</name>
    <dbReference type="NCBI Taxonomy" id="883812"/>
    <lineage>
        <taxon>Bacteria</taxon>
        <taxon>Bacillati</taxon>
        <taxon>Bacillota</taxon>
        <taxon>Bacilli</taxon>
        <taxon>Bacillales</taxon>
        <taxon>Anoxybacillaceae</taxon>
        <taxon>Parageobacillus</taxon>
    </lineage>
</organism>
<dbReference type="Gene3D" id="3.40.630.30">
    <property type="match status" value="1"/>
</dbReference>
<sequence length="265" mass="30464">MIRRLTKHDHDQLFSFLQKEPSFNLFIIGDIESFGYDADFQEIWGELDETGNLKAVLLRYYNSFIPYAQGDFDVEVFATLIQQTNVFPFILSGKSSIVERFEQWLTLGNKRVMYFCECDTDEYANEYANQMDYSIEIKKATLEDVDRIIELRQRIAEFATAPRTRESLAKSLETKTGRTYYIEQDGNMVASASTTAENSLSAMIVGVCTDEAHRQKGYASAIMTKLIQDLISEGKTLCLFYDNPQAGSIYKRLGFRDIGTWTMYL</sequence>
<proteinExistence type="predicted"/>
<dbReference type="InterPro" id="IPR027365">
    <property type="entry name" value="GNAT_acetyltra_YdfB-like"/>
</dbReference>
<dbReference type="PROSITE" id="PS51186">
    <property type="entry name" value="GNAT"/>
    <property type="match status" value="1"/>
</dbReference>
<dbReference type="Proteomes" id="UP000198394">
    <property type="component" value="Unassembled WGS sequence"/>
</dbReference>
<keyword evidence="3" id="KW-1185">Reference proteome</keyword>
<name>A0A226QKI3_9BACL</name>
<evidence type="ECO:0000313" key="2">
    <source>
        <dbReference type="EMBL" id="OXB91952.1"/>
    </source>
</evidence>
<dbReference type="AlphaFoldDB" id="A0A226QKI3"/>
<evidence type="ECO:0000313" key="3">
    <source>
        <dbReference type="Proteomes" id="UP000198394"/>
    </source>
</evidence>
<dbReference type="GO" id="GO:0016747">
    <property type="term" value="F:acyltransferase activity, transferring groups other than amino-acyl groups"/>
    <property type="evidence" value="ECO:0007669"/>
    <property type="project" value="InterPro"/>
</dbReference>
<comment type="caution">
    <text evidence="2">The sequence shown here is derived from an EMBL/GenBank/DDBJ whole genome shotgun (WGS) entry which is preliminary data.</text>
</comment>